<evidence type="ECO:0008006" key="5">
    <source>
        <dbReference type="Google" id="ProtNLM"/>
    </source>
</evidence>
<dbReference type="Gene3D" id="3.10.100.10">
    <property type="entry name" value="Mannose-Binding Protein A, subunit A"/>
    <property type="match status" value="1"/>
</dbReference>
<evidence type="ECO:0000256" key="1">
    <source>
        <dbReference type="ARBA" id="ARBA00022734"/>
    </source>
</evidence>
<proteinExistence type="predicted"/>
<dbReference type="InterPro" id="IPR051379">
    <property type="entry name" value="C-type_Lectin_Receptor_IMM"/>
</dbReference>
<reference evidence="3" key="2">
    <citation type="submission" date="2025-08" db="UniProtKB">
        <authorList>
            <consortium name="Ensembl"/>
        </authorList>
    </citation>
    <scope>IDENTIFICATION</scope>
    <source>
        <strain evidence="3">Hd-rR</strain>
    </source>
</reference>
<keyword evidence="2" id="KW-1015">Disulfide bond</keyword>
<dbReference type="InterPro" id="IPR016186">
    <property type="entry name" value="C-type_lectin-like/link_sf"/>
</dbReference>
<dbReference type="GeneTree" id="ENSGT00940000177047"/>
<dbReference type="InterPro" id="IPR016187">
    <property type="entry name" value="CTDL_fold"/>
</dbReference>
<evidence type="ECO:0000256" key="2">
    <source>
        <dbReference type="ARBA" id="ARBA00023157"/>
    </source>
</evidence>
<evidence type="ECO:0000313" key="3">
    <source>
        <dbReference type="Ensembl" id="ENSORLP00000028184.1"/>
    </source>
</evidence>
<keyword evidence="1" id="KW-0430">Lectin</keyword>
<dbReference type="Ensembl" id="ENSORLT00000031846.1">
    <property type="protein sequence ID" value="ENSORLP00000028184.1"/>
    <property type="gene ID" value="ENSORLG00000023194.1"/>
</dbReference>
<reference evidence="3 4" key="1">
    <citation type="journal article" date="2007" name="Nature">
        <title>The medaka draft genome and insights into vertebrate genome evolution.</title>
        <authorList>
            <person name="Kasahara M."/>
            <person name="Naruse K."/>
            <person name="Sasaki S."/>
            <person name="Nakatani Y."/>
            <person name="Qu W."/>
            <person name="Ahsan B."/>
            <person name="Yamada T."/>
            <person name="Nagayasu Y."/>
            <person name="Doi K."/>
            <person name="Kasai Y."/>
            <person name="Jindo T."/>
            <person name="Kobayashi D."/>
            <person name="Shimada A."/>
            <person name="Toyoda A."/>
            <person name="Kuroki Y."/>
            <person name="Fujiyama A."/>
            <person name="Sasaki T."/>
            <person name="Shimizu A."/>
            <person name="Asakawa S."/>
            <person name="Shimizu N."/>
            <person name="Hashimoto S."/>
            <person name="Yang J."/>
            <person name="Lee Y."/>
            <person name="Matsushima K."/>
            <person name="Sugano S."/>
            <person name="Sakaizumi M."/>
            <person name="Narita T."/>
            <person name="Ohishi K."/>
            <person name="Haga S."/>
            <person name="Ohta F."/>
            <person name="Nomoto H."/>
            <person name="Nogata K."/>
            <person name="Morishita T."/>
            <person name="Endo T."/>
            <person name="Shin-I T."/>
            <person name="Takeda H."/>
            <person name="Morishita S."/>
            <person name="Kohara Y."/>
        </authorList>
    </citation>
    <scope>NUCLEOTIDE SEQUENCE [LARGE SCALE GENOMIC DNA]</scope>
    <source>
        <strain evidence="3 4">Hd-rR</strain>
    </source>
</reference>
<evidence type="ECO:0000313" key="4">
    <source>
        <dbReference type="Proteomes" id="UP000001038"/>
    </source>
</evidence>
<dbReference type="PANTHER" id="PTHR46746">
    <property type="entry name" value="KILLER CELL LECTIN-LIKE RECEPTOR SUBFAMILY F MEMBER 2"/>
    <property type="match status" value="1"/>
</dbReference>
<dbReference type="SUPFAM" id="SSF56436">
    <property type="entry name" value="C-type lectin-like"/>
    <property type="match status" value="1"/>
</dbReference>
<accession>A0A3B3H8D0</accession>
<dbReference type="GO" id="GO:0030246">
    <property type="term" value="F:carbohydrate binding"/>
    <property type="evidence" value="ECO:0007669"/>
    <property type="project" value="UniProtKB-KW"/>
</dbReference>
<organism evidence="3 4">
    <name type="scientific">Oryzias latipes</name>
    <name type="common">Japanese rice fish</name>
    <name type="synonym">Japanese killifish</name>
    <dbReference type="NCBI Taxonomy" id="8090"/>
    <lineage>
        <taxon>Eukaryota</taxon>
        <taxon>Metazoa</taxon>
        <taxon>Chordata</taxon>
        <taxon>Craniata</taxon>
        <taxon>Vertebrata</taxon>
        <taxon>Euteleostomi</taxon>
        <taxon>Actinopterygii</taxon>
        <taxon>Neopterygii</taxon>
        <taxon>Teleostei</taxon>
        <taxon>Neoteleostei</taxon>
        <taxon>Acanthomorphata</taxon>
        <taxon>Ovalentaria</taxon>
        <taxon>Atherinomorphae</taxon>
        <taxon>Beloniformes</taxon>
        <taxon>Adrianichthyidae</taxon>
        <taxon>Oryziinae</taxon>
        <taxon>Oryzias</taxon>
    </lineage>
</organism>
<dbReference type="Proteomes" id="UP000001038">
    <property type="component" value="Chromosome 16"/>
</dbReference>
<dbReference type="InParanoid" id="A0A3B3H8D0"/>
<keyword evidence="4" id="KW-1185">Reference proteome</keyword>
<protein>
    <recommendedName>
        <fullName evidence="5">C-type lectin domain-containing protein</fullName>
    </recommendedName>
</protein>
<dbReference type="Bgee" id="ENSORLG00000023194">
    <property type="expression patterns" value="Expressed in testis and 6 other cell types or tissues"/>
</dbReference>
<name>A0A3B3H8D0_ORYLA</name>
<dbReference type="AlphaFoldDB" id="A0A3B3H8D0"/>
<sequence length="80" mass="9194">TTDFPLHFKDCIGVDTPTAGGLRAACLCQKCPKNWIESKESCYFFYNLDSYKAWNDSREFCQNMKSDLVVISTGIWRKTV</sequence>
<dbReference type="PANTHER" id="PTHR46746:SF9">
    <property type="entry name" value="CD209 ANTIGEN-LIKE PROTEIN C-LIKE"/>
    <property type="match status" value="1"/>
</dbReference>
<reference evidence="3" key="3">
    <citation type="submission" date="2025-09" db="UniProtKB">
        <authorList>
            <consortium name="Ensembl"/>
        </authorList>
    </citation>
    <scope>IDENTIFICATION</scope>
    <source>
        <strain evidence="3">Hd-rR</strain>
    </source>
</reference>